<feature type="transmembrane region" description="Helical" evidence="10">
    <location>
        <begin position="413"/>
        <end position="432"/>
    </location>
</feature>
<dbReference type="SUPFAM" id="SSF103473">
    <property type="entry name" value="MFS general substrate transporter"/>
    <property type="match status" value="2"/>
</dbReference>
<accession>M2N4N5</accession>
<evidence type="ECO:0000256" key="6">
    <source>
        <dbReference type="ARBA" id="ARBA00053977"/>
    </source>
</evidence>
<feature type="compositionally biased region" description="Basic and acidic residues" evidence="9">
    <location>
        <begin position="11"/>
        <end position="26"/>
    </location>
</feature>
<dbReference type="PANTHER" id="PTHR23502">
    <property type="entry name" value="MAJOR FACILITATOR SUPERFAMILY"/>
    <property type="match status" value="1"/>
</dbReference>
<feature type="transmembrane region" description="Helical" evidence="10">
    <location>
        <begin position="334"/>
        <end position="353"/>
    </location>
</feature>
<evidence type="ECO:0000256" key="9">
    <source>
        <dbReference type="SAM" id="MobiDB-lite"/>
    </source>
</evidence>
<dbReference type="PANTHER" id="PTHR23502:SF47">
    <property type="entry name" value="MAJOR FACILITATOR SUPERFAMILY (MFS) PROFILE DOMAIN-CONTAINING PROTEIN-RELATED"/>
    <property type="match status" value="1"/>
</dbReference>
<dbReference type="InterPro" id="IPR011701">
    <property type="entry name" value="MFS"/>
</dbReference>
<evidence type="ECO:0000259" key="11">
    <source>
        <dbReference type="PROSITE" id="PS50850"/>
    </source>
</evidence>
<dbReference type="KEGG" id="bcom:BAUCODRAFT_132876"/>
<dbReference type="OrthoDB" id="446368at2759"/>
<evidence type="ECO:0000256" key="5">
    <source>
        <dbReference type="ARBA" id="ARBA00038347"/>
    </source>
</evidence>
<dbReference type="InterPro" id="IPR020846">
    <property type="entry name" value="MFS_dom"/>
</dbReference>
<sequence>MSLETSTNKQADPRDLREPLDSERGSRANNVNNTDTIDKPVCHEKEGINMQAAEASDDVEKQADRNIPTSAPLPEKDPNLVEFDGEDDPGNPKNWSVRRRIAITVSMAMMTFVVTFSSSIFAVAIEPVSTEFNIGSVTATLGVALFLLGFVLGPVAFGPASEVFGRRVPLFAGYIAFAIFNIPVAVARNVETIMLGRFLGGFSASAPLAVVGGAMADMWDPVERAYAICAFAAGAFCGPVAGPIVGGFVTESYLGWRWTAWLTLIMAGLFGVIGLLVIPETSAARILQLRAKELRYTTKNWALHAKADENRITAHTITTVYLIRPFVMLVQEPILALLTAYMSYLYGVIYLLFEAYPYSFHIERGWSLGVSALPFVAFIVGIMGGTALMAYSTATNFKRAYIKHGRPIPEERLPPMIIGAIILPVSLFWFAWTSSPNISWVPQVIATAFLGMGCLVTFWQGINYIIHRRLSMLPKLGGFSPNAELSVPQWDGGKSSGSAFLGNPKSKLPENLTSHDFTALRKRHLRRRLDRYANATSQDCYGFYSNSAIAANTFVRSIFGAVFPLFATKMYSKLGVPWATSILAFLCVLFLPAPILFYKYGAQIRARSKFTPTGRGG</sequence>
<dbReference type="HOGENOM" id="CLU_008455_11_4_1"/>
<dbReference type="RefSeq" id="XP_007678960.1">
    <property type="nucleotide sequence ID" value="XM_007680770.1"/>
</dbReference>
<feature type="region of interest" description="Disordered" evidence="9">
    <location>
        <begin position="1"/>
        <end position="91"/>
    </location>
</feature>
<evidence type="ECO:0000256" key="2">
    <source>
        <dbReference type="ARBA" id="ARBA00022692"/>
    </source>
</evidence>
<feature type="transmembrane region" description="Helical" evidence="10">
    <location>
        <begin position="193"/>
        <end position="213"/>
    </location>
</feature>
<comment type="subcellular location">
    <subcellularLocation>
        <location evidence="1">Membrane</location>
        <topology evidence="1">Multi-pass membrane protein</topology>
    </subcellularLocation>
</comment>
<keyword evidence="2 10" id="KW-0812">Transmembrane</keyword>
<dbReference type="Pfam" id="PF07690">
    <property type="entry name" value="MFS_1"/>
    <property type="match status" value="1"/>
</dbReference>
<feature type="compositionally biased region" description="Basic and acidic residues" evidence="9">
    <location>
        <begin position="36"/>
        <end position="47"/>
    </location>
</feature>
<reference evidence="12 13" key="1">
    <citation type="journal article" date="2012" name="PLoS Pathog.">
        <title>Diverse lifestyles and strategies of plant pathogenesis encoded in the genomes of eighteen Dothideomycetes fungi.</title>
        <authorList>
            <person name="Ohm R.A."/>
            <person name="Feau N."/>
            <person name="Henrissat B."/>
            <person name="Schoch C.L."/>
            <person name="Horwitz B.A."/>
            <person name="Barry K.W."/>
            <person name="Condon B.J."/>
            <person name="Copeland A.C."/>
            <person name="Dhillon B."/>
            <person name="Glaser F."/>
            <person name="Hesse C.N."/>
            <person name="Kosti I."/>
            <person name="LaButti K."/>
            <person name="Lindquist E.A."/>
            <person name="Lucas S."/>
            <person name="Salamov A.A."/>
            <person name="Bradshaw R.E."/>
            <person name="Ciuffetti L."/>
            <person name="Hamelin R.C."/>
            <person name="Kema G.H.J."/>
            <person name="Lawrence C."/>
            <person name="Scott J.A."/>
            <person name="Spatafora J.W."/>
            <person name="Turgeon B.G."/>
            <person name="de Wit P.J.G.M."/>
            <person name="Zhong S."/>
            <person name="Goodwin S.B."/>
            <person name="Grigoriev I.V."/>
        </authorList>
    </citation>
    <scope>NUCLEOTIDE SEQUENCE [LARGE SCALE GENOMIC DNA]</scope>
    <source>
        <strain evidence="12 13">UAMH 10762</strain>
    </source>
</reference>
<comment type="similarity">
    <text evidence="5">Belongs to the major facilitator superfamily. CAR1 family.</text>
</comment>
<keyword evidence="3 10" id="KW-1133">Transmembrane helix</keyword>
<dbReference type="GO" id="GO:0005886">
    <property type="term" value="C:plasma membrane"/>
    <property type="evidence" value="ECO:0007669"/>
    <property type="project" value="TreeGrafter"/>
</dbReference>
<dbReference type="AlphaFoldDB" id="M2N4N5"/>
<organism evidence="12 13">
    <name type="scientific">Baudoinia panamericana (strain UAMH 10762)</name>
    <name type="common">Angels' share fungus</name>
    <name type="synonym">Baudoinia compniacensis (strain UAMH 10762)</name>
    <dbReference type="NCBI Taxonomy" id="717646"/>
    <lineage>
        <taxon>Eukaryota</taxon>
        <taxon>Fungi</taxon>
        <taxon>Dikarya</taxon>
        <taxon>Ascomycota</taxon>
        <taxon>Pezizomycotina</taxon>
        <taxon>Dothideomycetes</taxon>
        <taxon>Dothideomycetidae</taxon>
        <taxon>Mycosphaerellales</taxon>
        <taxon>Teratosphaeriaceae</taxon>
        <taxon>Baudoinia</taxon>
    </lineage>
</organism>
<dbReference type="GO" id="GO:0022857">
    <property type="term" value="F:transmembrane transporter activity"/>
    <property type="evidence" value="ECO:0007669"/>
    <property type="project" value="InterPro"/>
</dbReference>
<dbReference type="eggNOG" id="KOG0255">
    <property type="taxonomic scope" value="Eukaryota"/>
</dbReference>
<dbReference type="OMA" id="KWVITIM"/>
<evidence type="ECO:0000313" key="13">
    <source>
        <dbReference type="Proteomes" id="UP000011761"/>
    </source>
</evidence>
<dbReference type="Proteomes" id="UP000011761">
    <property type="component" value="Unassembled WGS sequence"/>
</dbReference>
<dbReference type="PROSITE" id="PS50850">
    <property type="entry name" value="MFS"/>
    <property type="match status" value="1"/>
</dbReference>
<feature type="transmembrane region" description="Helical" evidence="10">
    <location>
        <begin position="373"/>
        <end position="392"/>
    </location>
</feature>
<gene>
    <name evidence="12" type="ORF">BAUCODRAFT_132876</name>
</gene>
<feature type="transmembrane region" description="Helical" evidence="10">
    <location>
        <begin position="101"/>
        <end position="125"/>
    </location>
</feature>
<evidence type="ECO:0000256" key="10">
    <source>
        <dbReference type="SAM" id="Phobius"/>
    </source>
</evidence>
<protein>
    <recommendedName>
        <fullName evidence="7">Cercosporin MFS transporter CTB4</fullName>
    </recommendedName>
    <alternativeName>
        <fullName evidence="8">Cercosporin toxin biosynthesis cluster protein 4</fullName>
    </alternativeName>
</protein>
<dbReference type="FunFam" id="1.20.1250.20:FF:000011">
    <property type="entry name" value="MFS multidrug transporter, putative"/>
    <property type="match status" value="1"/>
</dbReference>
<proteinExistence type="inferred from homology"/>
<evidence type="ECO:0000256" key="4">
    <source>
        <dbReference type="ARBA" id="ARBA00023136"/>
    </source>
</evidence>
<dbReference type="EMBL" id="KB445559">
    <property type="protein sequence ID" value="EMC93969.1"/>
    <property type="molecule type" value="Genomic_DNA"/>
</dbReference>
<feature type="transmembrane region" description="Helical" evidence="10">
    <location>
        <begin position="225"/>
        <end position="246"/>
    </location>
</feature>
<feature type="transmembrane region" description="Helical" evidence="10">
    <location>
        <begin position="258"/>
        <end position="278"/>
    </location>
</feature>
<dbReference type="GeneID" id="19108256"/>
<evidence type="ECO:0000256" key="1">
    <source>
        <dbReference type="ARBA" id="ARBA00004141"/>
    </source>
</evidence>
<evidence type="ECO:0000313" key="12">
    <source>
        <dbReference type="EMBL" id="EMC93969.1"/>
    </source>
</evidence>
<keyword evidence="4 10" id="KW-0472">Membrane</keyword>
<dbReference type="InterPro" id="IPR036259">
    <property type="entry name" value="MFS_trans_sf"/>
</dbReference>
<feature type="compositionally biased region" description="Polar residues" evidence="9">
    <location>
        <begin position="1"/>
        <end position="10"/>
    </location>
</feature>
<evidence type="ECO:0000256" key="8">
    <source>
        <dbReference type="ARBA" id="ARBA00077167"/>
    </source>
</evidence>
<evidence type="ECO:0000256" key="7">
    <source>
        <dbReference type="ARBA" id="ARBA00069139"/>
    </source>
</evidence>
<keyword evidence="13" id="KW-1185">Reference proteome</keyword>
<feature type="transmembrane region" description="Helical" evidence="10">
    <location>
        <begin position="137"/>
        <end position="157"/>
    </location>
</feature>
<feature type="transmembrane region" description="Helical" evidence="10">
    <location>
        <begin position="578"/>
        <end position="598"/>
    </location>
</feature>
<name>M2N4N5_BAUPA</name>
<comment type="function">
    <text evidence="6">MFS transporter; part of the gene cluster that mediates the biosynthesis of cercosporin, a light-activated, non-host-selective toxin. The perylenequinone chromophore of cercosporin absorbs light energy to attain an electronically-activated triplet state and produces active oxygen species such as the hydroxyl radical, superoxide, hydrogen peroxide or singlet oxygen upon reaction with oxygen molecules. These reactive oxygen species cause damage to various cellular components including lipids, proteins and nucleic acids. Responsible for secretion and accumulation of cercosporin, but does not play any roles in self-protection against the toxicity of cercosporin.</text>
</comment>
<feature type="transmembrane region" description="Helical" evidence="10">
    <location>
        <begin position="169"/>
        <end position="187"/>
    </location>
</feature>
<dbReference type="Gene3D" id="1.20.1250.20">
    <property type="entry name" value="MFS general substrate transporter like domains"/>
    <property type="match status" value="1"/>
</dbReference>
<feature type="transmembrane region" description="Helical" evidence="10">
    <location>
        <begin position="444"/>
        <end position="466"/>
    </location>
</feature>
<feature type="domain" description="Major facilitator superfamily (MFS) profile" evidence="11">
    <location>
        <begin position="103"/>
        <end position="617"/>
    </location>
</feature>
<dbReference type="CDD" id="cd17323">
    <property type="entry name" value="MFS_Tpo1_MDR_like"/>
    <property type="match status" value="1"/>
</dbReference>
<evidence type="ECO:0000256" key="3">
    <source>
        <dbReference type="ARBA" id="ARBA00022989"/>
    </source>
</evidence>